<gene>
    <name evidence="10" type="primary">TRIM4</name>
</gene>
<evidence type="ECO:0000259" key="8">
    <source>
        <dbReference type="PROSITE" id="PS50188"/>
    </source>
</evidence>
<evidence type="ECO:0000259" key="6">
    <source>
        <dbReference type="PROSITE" id="PS50089"/>
    </source>
</evidence>
<dbReference type="PANTHER" id="PTHR24103">
    <property type="entry name" value="E3 UBIQUITIN-PROTEIN LIGASE TRIM"/>
    <property type="match status" value="1"/>
</dbReference>
<dbReference type="PROSITE" id="PS50089">
    <property type="entry name" value="ZF_RING_2"/>
    <property type="match status" value="1"/>
</dbReference>
<dbReference type="PROSITE" id="PS50119">
    <property type="entry name" value="ZF_BBOX"/>
    <property type="match status" value="1"/>
</dbReference>
<evidence type="ECO:0000259" key="7">
    <source>
        <dbReference type="PROSITE" id="PS50119"/>
    </source>
</evidence>
<keyword evidence="1" id="KW-0479">Metal-binding</keyword>
<dbReference type="InterPro" id="IPR013083">
    <property type="entry name" value="Znf_RING/FYVE/PHD"/>
</dbReference>
<feature type="compositionally biased region" description="Low complexity" evidence="5">
    <location>
        <begin position="53"/>
        <end position="89"/>
    </location>
</feature>
<dbReference type="GeneID" id="102518107"/>
<feature type="domain" description="RING-type" evidence="6">
    <location>
        <begin position="101"/>
        <end position="142"/>
    </location>
</feature>
<dbReference type="SUPFAM" id="SSF49899">
    <property type="entry name" value="Concanavalin A-like lectins/glucanases"/>
    <property type="match status" value="1"/>
</dbReference>
<dbReference type="InterPro" id="IPR003877">
    <property type="entry name" value="SPRY_dom"/>
</dbReference>
<dbReference type="InterPro" id="IPR000315">
    <property type="entry name" value="Znf_B-box"/>
</dbReference>
<dbReference type="SUPFAM" id="SSF57845">
    <property type="entry name" value="B-box zinc-binding domain"/>
    <property type="match status" value="1"/>
</dbReference>
<dbReference type="InterPro" id="IPR050143">
    <property type="entry name" value="TRIM/RBCC"/>
</dbReference>
<dbReference type="Gene3D" id="2.60.120.920">
    <property type="match status" value="1"/>
</dbReference>
<dbReference type="Proteomes" id="UP000694856">
    <property type="component" value="Chromosome 18"/>
</dbReference>
<dbReference type="GO" id="GO:0008270">
    <property type="term" value="F:zinc ion binding"/>
    <property type="evidence" value="ECO:0007669"/>
    <property type="project" value="UniProtKB-KW"/>
</dbReference>
<dbReference type="Pfam" id="PF15227">
    <property type="entry name" value="zf-C3HC4_4"/>
    <property type="match status" value="1"/>
</dbReference>
<dbReference type="CTD" id="89122"/>
<dbReference type="InterPro" id="IPR013320">
    <property type="entry name" value="ConA-like_dom_sf"/>
</dbReference>
<feature type="compositionally biased region" description="Low complexity" evidence="5">
    <location>
        <begin position="24"/>
        <end position="35"/>
    </location>
</feature>
<dbReference type="SMART" id="SM00336">
    <property type="entry name" value="BBOX"/>
    <property type="match status" value="1"/>
</dbReference>
<dbReference type="AlphaFoldDB" id="A0A8B6YGA8"/>
<dbReference type="RefSeq" id="XP_006181320.2">
    <property type="nucleotide sequence ID" value="XM_006181258.3"/>
</dbReference>
<dbReference type="InterPro" id="IPR035829">
    <property type="entry name" value="PRY/SPRY_TRIM4"/>
</dbReference>
<dbReference type="InterPro" id="IPR003879">
    <property type="entry name" value="Butyrophylin_SPRY"/>
</dbReference>
<reference evidence="10" key="1">
    <citation type="submission" date="2025-08" db="UniProtKB">
        <authorList>
            <consortium name="RefSeq"/>
        </authorList>
    </citation>
    <scope>IDENTIFICATION</scope>
    <source>
        <tissue evidence="10">Ear skin</tissue>
    </source>
</reference>
<dbReference type="Pfam" id="PF00622">
    <property type="entry name" value="SPRY"/>
    <property type="match status" value="1"/>
</dbReference>
<dbReference type="CDD" id="cd15809">
    <property type="entry name" value="SPRY_PRY_TRIM4"/>
    <property type="match status" value="1"/>
</dbReference>
<dbReference type="PRINTS" id="PR01407">
    <property type="entry name" value="BUTYPHLNCDUF"/>
</dbReference>
<dbReference type="Gene3D" id="3.30.160.60">
    <property type="entry name" value="Classic Zinc Finger"/>
    <property type="match status" value="1"/>
</dbReference>
<evidence type="ECO:0000256" key="5">
    <source>
        <dbReference type="SAM" id="MobiDB-lite"/>
    </source>
</evidence>
<dbReference type="InterPro" id="IPR001841">
    <property type="entry name" value="Znf_RING"/>
</dbReference>
<proteinExistence type="predicted"/>
<evidence type="ECO:0000256" key="4">
    <source>
        <dbReference type="PROSITE-ProRule" id="PRU00024"/>
    </source>
</evidence>
<keyword evidence="2 4" id="KW-0863">Zinc-finger</keyword>
<dbReference type="PROSITE" id="PS00518">
    <property type="entry name" value="ZF_RING_1"/>
    <property type="match status" value="1"/>
</dbReference>
<feature type="domain" description="B box-type" evidence="7">
    <location>
        <begin position="172"/>
        <end position="213"/>
    </location>
</feature>
<feature type="domain" description="B30.2/SPRY" evidence="8">
    <location>
        <begin position="353"/>
        <end position="564"/>
    </location>
</feature>
<dbReference type="CDD" id="cd19760">
    <property type="entry name" value="Bbox2_TRIM4-like"/>
    <property type="match status" value="1"/>
</dbReference>
<dbReference type="Pfam" id="PF00643">
    <property type="entry name" value="zf-B_box"/>
    <property type="match status" value="1"/>
</dbReference>
<evidence type="ECO:0000313" key="10">
    <source>
        <dbReference type="RefSeq" id="XP_006181320.2"/>
    </source>
</evidence>
<name>A0A8B6YGA8_CAMFR</name>
<organism evidence="9 10">
    <name type="scientific">Camelus ferus</name>
    <name type="common">Wild bactrian camel</name>
    <name type="synonym">Camelus bactrianus ferus</name>
    <dbReference type="NCBI Taxonomy" id="419612"/>
    <lineage>
        <taxon>Eukaryota</taxon>
        <taxon>Metazoa</taxon>
        <taxon>Chordata</taxon>
        <taxon>Craniata</taxon>
        <taxon>Vertebrata</taxon>
        <taxon>Euteleostomi</taxon>
        <taxon>Mammalia</taxon>
        <taxon>Eutheria</taxon>
        <taxon>Laurasiatheria</taxon>
        <taxon>Artiodactyla</taxon>
        <taxon>Tylopoda</taxon>
        <taxon>Camelidae</taxon>
        <taxon>Camelus</taxon>
    </lineage>
</organism>
<dbReference type="InterPro" id="IPR043136">
    <property type="entry name" value="B30.2/SPRY_sf"/>
</dbReference>
<evidence type="ECO:0000256" key="2">
    <source>
        <dbReference type="ARBA" id="ARBA00022771"/>
    </source>
</evidence>
<accession>A0A8B6YGA8</accession>
<feature type="region of interest" description="Disordered" evidence="5">
    <location>
        <begin position="1"/>
        <end position="92"/>
    </location>
</feature>
<keyword evidence="3" id="KW-0862">Zinc</keyword>
<dbReference type="PROSITE" id="PS50188">
    <property type="entry name" value="B302_SPRY"/>
    <property type="match status" value="1"/>
</dbReference>
<dbReference type="InterPro" id="IPR001870">
    <property type="entry name" value="B30.2/SPRY"/>
</dbReference>
<evidence type="ECO:0000256" key="1">
    <source>
        <dbReference type="ARBA" id="ARBA00022723"/>
    </source>
</evidence>
<dbReference type="InterPro" id="IPR017907">
    <property type="entry name" value="Znf_RING_CS"/>
</dbReference>
<dbReference type="SMART" id="SM00184">
    <property type="entry name" value="RING"/>
    <property type="match status" value="1"/>
</dbReference>
<protein>
    <submittedName>
        <fullName evidence="10">E3 ubiquitin-protein ligase TRIM4 isoform X1</fullName>
    </submittedName>
</protein>
<keyword evidence="9" id="KW-1185">Reference proteome</keyword>
<dbReference type="SUPFAM" id="SSF57850">
    <property type="entry name" value="RING/U-box"/>
    <property type="match status" value="1"/>
</dbReference>
<evidence type="ECO:0000256" key="3">
    <source>
        <dbReference type="ARBA" id="ARBA00022833"/>
    </source>
</evidence>
<dbReference type="KEGG" id="cfr:102518107"/>
<sequence length="564" mass="62886">MPRAAGPGGNPTVRALCPHRARGRAAAPPGTCPARHVPRPAPIPAPGRGCTLPSGGRQRPQVRRPQASRARPSLQASHPTPTSGPGSSGMEAEDLQEELTCSICLDYFEDPVSIECGHNFCRGCLHRSLAPGGTPFPCPECRQPSAPAALRPNWALARLTEKTRRRRRQGPSPQGLCGRHWEPLRLFCEDDQRLVCLVCRESQEHQAHTMAPIDEAFESYREKLLKTQRSLTAKMKKALHIQDLEVKNATEWKEKMKNQRMRFSAEFAKLHLFLAEEEQLFLQRLSKEEEETKRKHKENTVRLNQMISSLKKLILEVAEKSQSSSLELLQNPKDVLTRSENQDVNYSFEVLKVKTQCQLPMMKEMLKRFQVAVNVAEDTAHPKLIFSQEGKYVKNGASASSWPLLSTAWSYVTGWRNPQKTTGFVERFQHLPCVLGKTVFTSGKHYWEVESRDGLEIAVGVCREDVMGITDGSRMSPELGIWALCWSSAGFRPLTSSPVSPTKPEPAPHRVGVFLDHGAGEISFYSAADGAHLHTFSCPVSRLRPFFWLSPLASLVLPPATGGK</sequence>
<evidence type="ECO:0000313" key="9">
    <source>
        <dbReference type="Proteomes" id="UP000694856"/>
    </source>
</evidence>
<dbReference type="SMART" id="SM00449">
    <property type="entry name" value="SPRY"/>
    <property type="match status" value="1"/>
</dbReference>
<dbReference type="Gene3D" id="3.30.40.10">
    <property type="entry name" value="Zinc/RING finger domain, C3HC4 (zinc finger)"/>
    <property type="match status" value="1"/>
</dbReference>